<proteinExistence type="predicted"/>
<dbReference type="InterPro" id="IPR037100">
    <property type="entry name" value="Spo0B_C_sf"/>
</dbReference>
<evidence type="ECO:0000256" key="1">
    <source>
        <dbReference type="ARBA" id="ARBA00022553"/>
    </source>
</evidence>
<keyword evidence="2" id="KW-0808">Transferase</keyword>
<dbReference type="SUPFAM" id="SSF55890">
    <property type="entry name" value="Sporulation response regulatory protein Spo0B"/>
    <property type="match status" value="1"/>
</dbReference>
<comment type="caution">
    <text evidence="5">The sequence shown here is derived from an EMBL/GenBank/DDBJ whole genome shotgun (WGS) entry which is preliminary data.</text>
</comment>
<dbReference type="Proteomes" id="UP001500782">
    <property type="component" value="Unassembled WGS sequence"/>
</dbReference>
<dbReference type="SMART" id="SM01317">
    <property type="entry name" value="SPOB_ab"/>
    <property type="match status" value="1"/>
</dbReference>
<feature type="domain" description="Sporulation initiation phosphotransferase B C-terminal" evidence="4">
    <location>
        <begin position="59"/>
        <end position="172"/>
    </location>
</feature>
<evidence type="ECO:0000313" key="5">
    <source>
        <dbReference type="EMBL" id="GAA0334108.1"/>
    </source>
</evidence>
<keyword evidence="1" id="KW-0597">Phosphoprotein</keyword>
<sequence>MGDPKNVVDILRHARHDWLNKLQLIKGNLELGKTERAKEIIDEIIIEARHESDLSNIGLNQFSTFLLTYNWKQHFFILEFEVLELSGTFPLEDQYITNWLKGLFQHLEESLNPYGENHVSLSIEVKPDWSRFIVDIRGEFLPDAHILNYIHMHPITRGTIEVADEMDSDLSIEITIS</sequence>
<protein>
    <submittedName>
        <fullName evidence="5">Sporulation initiation phosphotransferase B</fullName>
    </submittedName>
</protein>
<name>A0ABP3G4A4_9BACI</name>
<dbReference type="InterPro" id="IPR016120">
    <property type="entry name" value="Sig_transdc_His_kin_SpoOB"/>
</dbReference>
<evidence type="ECO:0000313" key="6">
    <source>
        <dbReference type="Proteomes" id="UP001500782"/>
    </source>
</evidence>
<evidence type="ECO:0000259" key="4">
    <source>
        <dbReference type="SMART" id="SM01317"/>
    </source>
</evidence>
<accession>A0ABP3G4A4</accession>
<keyword evidence="3" id="KW-0418">Kinase</keyword>
<dbReference type="RefSeq" id="WP_343799732.1">
    <property type="nucleotide sequence ID" value="NZ_BAAADJ010000023.1"/>
</dbReference>
<keyword evidence="6" id="KW-1185">Reference proteome</keyword>
<dbReference type="EMBL" id="BAAADJ010000023">
    <property type="protein sequence ID" value="GAA0334108.1"/>
    <property type="molecule type" value="Genomic_DNA"/>
</dbReference>
<evidence type="ECO:0000256" key="2">
    <source>
        <dbReference type="ARBA" id="ARBA00022679"/>
    </source>
</evidence>
<dbReference type="InterPro" id="IPR016122">
    <property type="entry name" value="SpoOB_C"/>
</dbReference>
<dbReference type="Pfam" id="PF14682">
    <property type="entry name" value="SPOB_ab"/>
    <property type="match status" value="1"/>
</dbReference>
<dbReference type="Gene3D" id="1.10.287.130">
    <property type="match status" value="1"/>
</dbReference>
<evidence type="ECO:0000256" key="3">
    <source>
        <dbReference type="ARBA" id="ARBA00022777"/>
    </source>
</evidence>
<gene>
    <name evidence="5" type="ORF">GCM10008967_26100</name>
</gene>
<dbReference type="Pfam" id="PF14689">
    <property type="entry name" value="SPOB_a"/>
    <property type="match status" value="1"/>
</dbReference>
<reference evidence="6" key="1">
    <citation type="journal article" date="2019" name="Int. J. Syst. Evol. Microbiol.">
        <title>The Global Catalogue of Microorganisms (GCM) 10K type strain sequencing project: providing services to taxonomists for standard genome sequencing and annotation.</title>
        <authorList>
            <consortium name="The Broad Institute Genomics Platform"/>
            <consortium name="The Broad Institute Genome Sequencing Center for Infectious Disease"/>
            <person name="Wu L."/>
            <person name="Ma J."/>
        </authorList>
    </citation>
    <scope>NUCLEOTIDE SEQUENCE [LARGE SCALE GENOMIC DNA]</scope>
    <source>
        <strain evidence="6">JCM 9731</strain>
    </source>
</reference>
<dbReference type="Gene3D" id="3.30.565.30">
    <property type="entry name" value="Sporulation initiation phosphotransferase B (SpoOB), C-terminal domain"/>
    <property type="match status" value="1"/>
</dbReference>
<organism evidence="5 6">
    <name type="scientific">Bacillus carboniphilus</name>
    <dbReference type="NCBI Taxonomy" id="86663"/>
    <lineage>
        <taxon>Bacteria</taxon>
        <taxon>Bacillati</taxon>
        <taxon>Bacillota</taxon>
        <taxon>Bacilli</taxon>
        <taxon>Bacillales</taxon>
        <taxon>Bacillaceae</taxon>
        <taxon>Bacillus</taxon>
    </lineage>
</organism>
<dbReference type="InterPro" id="IPR039506">
    <property type="entry name" value="SPOB_a"/>
</dbReference>